<evidence type="ECO:0000313" key="1">
    <source>
        <dbReference type="EMBL" id="RLN35058.1"/>
    </source>
</evidence>
<dbReference type="AlphaFoldDB" id="A0A3L6TBX9"/>
<evidence type="ECO:0000313" key="2">
    <source>
        <dbReference type="Proteomes" id="UP000275267"/>
    </source>
</evidence>
<proteinExistence type="predicted"/>
<organism evidence="1 2">
    <name type="scientific">Panicum miliaceum</name>
    <name type="common">Proso millet</name>
    <name type="synonym">Broomcorn millet</name>
    <dbReference type="NCBI Taxonomy" id="4540"/>
    <lineage>
        <taxon>Eukaryota</taxon>
        <taxon>Viridiplantae</taxon>
        <taxon>Streptophyta</taxon>
        <taxon>Embryophyta</taxon>
        <taxon>Tracheophyta</taxon>
        <taxon>Spermatophyta</taxon>
        <taxon>Magnoliopsida</taxon>
        <taxon>Liliopsida</taxon>
        <taxon>Poales</taxon>
        <taxon>Poaceae</taxon>
        <taxon>PACMAD clade</taxon>
        <taxon>Panicoideae</taxon>
        <taxon>Panicodae</taxon>
        <taxon>Paniceae</taxon>
        <taxon>Panicinae</taxon>
        <taxon>Panicum</taxon>
        <taxon>Panicum sect. Panicum</taxon>
    </lineage>
</organism>
<sequence length="142" mass="15857">MDRLKSLVTEDTLRDMVRRGYIAEGLTRAADTNEVLAHLEDDEVMVLQNLFTADRIRKLGDTPRLIAEETEDLLGFVVMLRQISKVFSTRDIIEEAVAGDTVKCLELEVSEMEAESDDGLAGNVVVDSPAGREPYTRALLHH</sequence>
<name>A0A3L6TBX9_PANMI</name>
<protein>
    <submittedName>
        <fullName evidence="1">Uncharacterized protein</fullName>
    </submittedName>
</protein>
<keyword evidence="2" id="KW-1185">Reference proteome</keyword>
<accession>A0A3L6TBX9</accession>
<dbReference type="Proteomes" id="UP000275267">
    <property type="component" value="Unassembled WGS sequence"/>
</dbReference>
<gene>
    <name evidence="1" type="ORF">C2845_PM03G26660</name>
</gene>
<comment type="caution">
    <text evidence="1">The sequence shown here is derived from an EMBL/GenBank/DDBJ whole genome shotgun (WGS) entry which is preliminary data.</text>
</comment>
<dbReference type="EMBL" id="PQIB02000002">
    <property type="protein sequence ID" value="RLN35058.1"/>
    <property type="molecule type" value="Genomic_DNA"/>
</dbReference>
<reference evidence="2" key="1">
    <citation type="journal article" date="2019" name="Nat. Commun.">
        <title>The genome of broomcorn millet.</title>
        <authorList>
            <person name="Zou C."/>
            <person name="Miki D."/>
            <person name="Li D."/>
            <person name="Tang Q."/>
            <person name="Xiao L."/>
            <person name="Rajput S."/>
            <person name="Deng P."/>
            <person name="Jia W."/>
            <person name="Huang R."/>
            <person name="Zhang M."/>
            <person name="Sun Y."/>
            <person name="Hu J."/>
            <person name="Fu X."/>
            <person name="Schnable P.S."/>
            <person name="Li F."/>
            <person name="Zhang H."/>
            <person name="Feng B."/>
            <person name="Zhu X."/>
            <person name="Liu R."/>
            <person name="Schnable J.C."/>
            <person name="Zhu J.-K."/>
            <person name="Zhang H."/>
        </authorList>
    </citation>
    <scope>NUCLEOTIDE SEQUENCE [LARGE SCALE GENOMIC DNA]</scope>
</reference>